<dbReference type="InterPro" id="IPR006680">
    <property type="entry name" value="Amidohydro-rel"/>
</dbReference>
<dbReference type="CDD" id="cd01317">
    <property type="entry name" value="DHOase_IIa"/>
    <property type="match status" value="1"/>
</dbReference>
<dbReference type="GO" id="GO:0006221">
    <property type="term" value="P:pyrimidine nucleotide biosynthetic process"/>
    <property type="evidence" value="ECO:0007669"/>
    <property type="project" value="UniProtKB-KW"/>
</dbReference>
<dbReference type="InterPro" id="IPR004722">
    <property type="entry name" value="DHOase"/>
</dbReference>
<evidence type="ECO:0000256" key="5">
    <source>
        <dbReference type="ARBA" id="ARBA00022801"/>
    </source>
</evidence>
<dbReference type="RefSeq" id="WP_103898345.1">
    <property type="nucleotide sequence ID" value="NZ_JALY01000105.1"/>
</dbReference>
<proteinExistence type="inferred from homology"/>
<dbReference type="Gene3D" id="3.20.20.140">
    <property type="entry name" value="Metal-dependent hydrolases"/>
    <property type="match status" value="1"/>
</dbReference>
<feature type="domain" description="Amidohydrolase-related" evidence="7">
    <location>
        <begin position="48"/>
        <end position="389"/>
    </location>
</feature>
<comment type="similarity">
    <text evidence="3">Belongs to the metallo-dependent hydrolases superfamily. DHOase family. Class I DHOase subfamily.</text>
</comment>
<organism evidence="8 9">
    <name type="scientific">Petrotoga halophila DSM 16923</name>
    <dbReference type="NCBI Taxonomy" id="1122953"/>
    <lineage>
        <taxon>Bacteria</taxon>
        <taxon>Thermotogati</taxon>
        <taxon>Thermotogota</taxon>
        <taxon>Thermotogae</taxon>
        <taxon>Petrotogales</taxon>
        <taxon>Petrotogaceae</taxon>
        <taxon>Petrotoga</taxon>
    </lineage>
</organism>
<dbReference type="PROSITE" id="PS00483">
    <property type="entry name" value="DIHYDROOROTASE_2"/>
    <property type="match status" value="1"/>
</dbReference>
<gene>
    <name evidence="8" type="ORF">AA81_04505</name>
</gene>
<comment type="function">
    <text evidence="2">Catalyzes the reversible cyclization of carbamoyl aspartate to dihydroorotate.</text>
</comment>
<keyword evidence="6" id="KW-0665">Pyrimidine biosynthesis</keyword>
<dbReference type="InterPro" id="IPR002195">
    <property type="entry name" value="Dihydroorotase_CS"/>
</dbReference>
<keyword evidence="9" id="KW-1185">Reference proteome</keyword>
<dbReference type="SUPFAM" id="SSF51338">
    <property type="entry name" value="Composite domain of metallo-dependent hydrolases"/>
    <property type="match status" value="1"/>
</dbReference>
<reference evidence="8 9" key="1">
    <citation type="submission" date="2014-01" db="EMBL/GenBank/DDBJ databases">
        <title>Comparative genomics of Petrotoga.</title>
        <authorList>
            <person name="Chow K."/>
            <person name="Charchuk R."/>
            <person name="Nesbo C.L."/>
        </authorList>
    </citation>
    <scope>NUCLEOTIDE SEQUENCE [LARGE SCALE GENOMIC DNA]</scope>
    <source>
        <strain evidence="8 9">DSM 16923</strain>
    </source>
</reference>
<dbReference type="GO" id="GO:0046872">
    <property type="term" value="F:metal ion binding"/>
    <property type="evidence" value="ECO:0007669"/>
    <property type="project" value="UniProtKB-KW"/>
</dbReference>
<dbReference type="EMBL" id="JALY01000105">
    <property type="protein sequence ID" value="POZ92914.1"/>
    <property type="molecule type" value="Genomic_DNA"/>
</dbReference>
<evidence type="ECO:0000313" key="8">
    <source>
        <dbReference type="EMBL" id="POZ92914.1"/>
    </source>
</evidence>
<protein>
    <submittedName>
        <fullName evidence="8">Dihydroorotase</fullName>
    </submittedName>
</protein>
<dbReference type="AlphaFoldDB" id="A0A2S5EIF9"/>
<comment type="cofactor">
    <cofactor evidence="1">
        <name>Zn(2+)</name>
        <dbReference type="ChEBI" id="CHEBI:29105"/>
    </cofactor>
</comment>
<dbReference type="PANTHER" id="PTHR43668:SF2">
    <property type="entry name" value="ALLANTOINASE"/>
    <property type="match status" value="1"/>
</dbReference>
<dbReference type="GO" id="GO:0004151">
    <property type="term" value="F:dihydroorotase activity"/>
    <property type="evidence" value="ECO:0007669"/>
    <property type="project" value="InterPro"/>
</dbReference>
<dbReference type="InterPro" id="IPR011059">
    <property type="entry name" value="Metal-dep_hydrolase_composite"/>
</dbReference>
<dbReference type="GO" id="GO:0005737">
    <property type="term" value="C:cytoplasm"/>
    <property type="evidence" value="ECO:0007669"/>
    <property type="project" value="TreeGrafter"/>
</dbReference>
<dbReference type="GO" id="GO:0004038">
    <property type="term" value="F:allantoinase activity"/>
    <property type="evidence" value="ECO:0007669"/>
    <property type="project" value="TreeGrafter"/>
</dbReference>
<evidence type="ECO:0000256" key="1">
    <source>
        <dbReference type="ARBA" id="ARBA00001947"/>
    </source>
</evidence>
<dbReference type="InterPro" id="IPR032466">
    <property type="entry name" value="Metal_Hydrolase"/>
</dbReference>
<sequence length="401" mass="45028">MNILIKNCRIVDEEKDLFGDLYIKDGKIDNYGKDLNYDAYTIDAKGLVVMPAFIDMHAHFRDPGYTYKEDLHSGSLAALKGGYTCVNLMGNTNPICSDMKVVNYVLNKAKELNLIDIHQTVSITKNFDGKSLEHLDYIDNSVKFISDDGKGVQSNLTMYLAMIKAKEKGLTIIAHEEDNEIVTINTRLSENLMTFRDIYLAKLTGAWLHLAHVSTKEAIEGIRKAKREIQNLTCEVTPHHLALYNYDYKVNPPIREKEDVLEIIKGIKDGTVDIIATDHAPHSMEDKEKGAPGISGLETAFPVCYTKLVKSEEITLNCLSQLMSSKPAQMLGVKKGKIETGYDGDVVIVDLEKKVKINKDEFLSKGKNTPFDGMEFYGEVIATIRKGEIKYKKGSVKFDNR</sequence>
<evidence type="ECO:0000256" key="3">
    <source>
        <dbReference type="ARBA" id="ARBA00010286"/>
    </source>
</evidence>
<accession>A0A2S5EIF9</accession>
<dbReference type="PROSITE" id="PS00482">
    <property type="entry name" value="DIHYDROOROTASE_1"/>
    <property type="match status" value="1"/>
</dbReference>
<keyword evidence="5" id="KW-0378">Hydrolase</keyword>
<evidence type="ECO:0000256" key="4">
    <source>
        <dbReference type="ARBA" id="ARBA00022723"/>
    </source>
</evidence>
<dbReference type="PANTHER" id="PTHR43668">
    <property type="entry name" value="ALLANTOINASE"/>
    <property type="match status" value="1"/>
</dbReference>
<evidence type="ECO:0000256" key="6">
    <source>
        <dbReference type="ARBA" id="ARBA00022975"/>
    </source>
</evidence>
<evidence type="ECO:0000259" key="7">
    <source>
        <dbReference type="Pfam" id="PF01979"/>
    </source>
</evidence>
<dbReference type="Pfam" id="PF01979">
    <property type="entry name" value="Amidohydro_1"/>
    <property type="match status" value="1"/>
</dbReference>
<evidence type="ECO:0000313" key="9">
    <source>
        <dbReference type="Proteomes" id="UP000236950"/>
    </source>
</evidence>
<dbReference type="InterPro" id="IPR050138">
    <property type="entry name" value="DHOase/Allantoinase_Hydrolase"/>
</dbReference>
<dbReference type="NCBIfam" id="TIGR00857">
    <property type="entry name" value="pyrC_multi"/>
    <property type="match status" value="1"/>
</dbReference>
<evidence type="ECO:0000256" key="2">
    <source>
        <dbReference type="ARBA" id="ARBA00002368"/>
    </source>
</evidence>
<dbReference type="Proteomes" id="UP000236950">
    <property type="component" value="Unassembled WGS sequence"/>
</dbReference>
<name>A0A2S5EIF9_9BACT</name>
<comment type="caution">
    <text evidence="8">The sequence shown here is derived from an EMBL/GenBank/DDBJ whole genome shotgun (WGS) entry which is preliminary data.</text>
</comment>
<keyword evidence="4" id="KW-0479">Metal-binding</keyword>
<dbReference type="GO" id="GO:0006145">
    <property type="term" value="P:purine nucleobase catabolic process"/>
    <property type="evidence" value="ECO:0007669"/>
    <property type="project" value="TreeGrafter"/>
</dbReference>
<dbReference type="SUPFAM" id="SSF51556">
    <property type="entry name" value="Metallo-dependent hydrolases"/>
    <property type="match status" value="1"/>
</dbReference>